<accession>K6UJ61</accession>
<dbReference type="SUPFAM" id="SSF103506">
    <property type="entry name" value="Mitochondrial carrier"/>
    <property type="match status" value="2"/>
</dbReference>
<evidence type="ECO:0000256" key="6">
    <source>
        <dbReference type="ARBA" id="ARBA00023128"/>
    </source>
</evidence>
<dbReference type="PANTHER" id="PTHR45758:SF4">
    <property type="entry name" value="MITOFERRIN-1"/>
    <property type="match status" value="1"/>
</dbReference>
<dbReference type="PROSITE" id="PS50920">
    <property type="entry name" value="SOLCAR"/>
    <property type="match status" value="2"/>
</dbReference>
<keyword evidence="7 8" id="KW-0472">Membrane</keyword>
<evidence type="ECO:0000256" key="5">
    <source>
        <dbReference type="ARBA" id="ARBA00022989"/>
    </source>
</evidence>
<keyword evidence="11" id="KW-1185">Reference proteome</keyword>
<feature type="compositionally biased region" description="Polar residues" evidence="9">
    <location>
        <begin position="869"/>
        <end position="878"/>
    </location>
</feature>
<protein>
    <submittedName>
        <fullName evidence="10">Mitochondrial carrier protein</fullName>
    </submittedName>
</protein>
<gene>
    <name evidence="10" type="ORF">PCYB_071300</name>
</gene>
<dbReference type="GO" id="GO:0048250">
    <property type="term" value="P:iron import into the mitochondrion"/>
    <property type="evidence" value="ECO:0007669"/>
    <property type="project" value="TreeGrafter"/>
</dbReference>
<sequence length="1131" mass="127936">MNELSVNDAFDDIEIESFDFIWEEWEEYKGDVPLWQHIFCGSIAGLMEHVFMYPLDTIKTYIQTNDRLKGSRRVYDRCNVYSQNGNGSNFNDIKVHKSGLHVDKKTFCTSRGCDGCIYKKTCTYDNFCNMKMMTPFNKKGVFHASTLGATSDGLRKSKHNLRKFLCGGLNVEQRGVMAQVVNKKFQPRRHHSRVMNKQFAAESRIVNQDKCGSGQYNNLVRLRKYRACNLFDKPPGAVGDSCAMGNSQNMKIHSLARSPKRLGRNTLSRARSGGTMQVKQEMKNFQRFGMTCDTSASATTKWQRRDNTNKLIFNSLKKDDCPSSVNRSEINHLGSKKVTGRIIFKKGGNGASMWGQKSQYHKCAANGETVKNCNPAQKGYIEMKPLLRKMGASHVIKKNLRGIKKINNVLLNDLLGRCTHRTSNRSSNTHLVRVKRNNGLSLRRSLKGGPVPSTANDKRYVISESNKLGKKTNFSFIFSEQKSVSSGNTDGSNKPRLSNYLKLFQRTSKNPRFDHYLPSEAFKKSYMFQKNEWNFFTPLLEYIKKGLIPAKWYNITLTTSVMSNGKAVMMRKDGFNSYYSLLRNNNNIFRNNLCYVTKSYIYRNLFDRSIHSSSCKNNFYKNRNSNFSYSRFSRNGKSFNFIRSLFPDMSNGVNITTRQNCTLIRSNVANLYKGVNVVVLGCIPAHAMYFSTFEYSKKYFSSMCSKNLPIQVRSSGGGSRVEGGNQHLDGKKTEGVNYKLGDLNYFGIAVSGFLATIAHDLIITPIDTLKQRLQLGINKNSLDSIKILREHGIRSLYLSLPITLLMNIPYQIIMICTNEKMKKVYFEYFCGMSGLGRNNSQGACTTGGSSDRNDSVAGGGRTNCEAEESNNTPTSSSAYRLHNSEAKRGEGGGSSDKLHSSMKELSGNSDKLIKLFIEQDTDSVNYLSKSRGQKYAPNGGEHILLTSQTTFDGEQTNEEILFKNVINKLENSSINDLSEKYDHTMGDSFNFTGTKCDNVQLKNMWLGNYNNDDNNDDNNNNKNKNMKKNEFFNKPFNHITSYFVCAGIGGGIAAVVTNPLDVIKTRIQTECFNAKGFNFYRVISNLYHKEGFRSFFKGSMARMALCIPASAISWGTYETMKRFFKVNFNSA</sequence>
<evidence type="ECO:0000256" key="3">
    <source>
        <dbReference type="ARBA" id="ARBA00022448"/>
    </source>
</evidence>
<feature type="repeat" description="Solcar" evidence="8">
    <location>
        <begin position="1041"/>
        <end position="1123"/>
    </location>
</feature>
<proteinExistence type="inferred from homology"/>
<dbReference type="Pfam" id="PF00153">
    <property type="entry name" value="Mito_carr"/>
    <property type="match status" value="3"/>
</dbReference>
<dbReference type="InterPro" id="IPR018108">
    <property type="entry name" value="MCP_transmembrane"/>
</dbReference>
<dbReference type="GO" id="GO:0031966">
    <property type="term" value="C:mitochondrial membrane"/>
    <property type="evidence" value="ECO:0007669"/>
    <property type="project" value="UniProtKB-SubCell"/>
</dbReference>
<dbReference type="EMBL" id="DF157099">
    <property type="protein sequence ID" value="GAB65628.1"/>
    <property type="molecule type" value="Genomic_DNA"/>
</dbReference>
<dbReference type="RefSeq" id="XP_004221575.1">
    <property type="nucleotide sequence ID" value="XM_004221527.1"/>
</dbReference>
<reference evidence="10 11" key="1">
    <citation type="journal article" date="2012" name="Nat. Genet.">
        <title>Plasmodium cynomolgi genome sequences provide insight into Plasmodium vivax and the monkey malaria clade.</title>
        <authorList>
            <person name="Tachibana S."/>
            <person name="Sullivan S.A."/>
            <person name="Kawai S."/>
            <person name="Nakamura S."/>
            <person name="Kim H.R."/>
            <person name="Goto N."/>
            <person name="Arisue N."/>
            <person name="Palacpac N.M.Q."/>
            <person name="Honma H."/>
            <person name="Yagi M."/>
            <person name="Tougan T."/>
            <person name="Katakai Y."/>
            <person name="Kaneko O."/>
            <person name="Mita T."/>
            <person name="Kita K."/>
            <person name="Yasutomi Y."/>
            <person name="Sutton P.L."/>
            <person name="Shakhbatyan R."/>
            <person name="Horii T."/>
            <person name="Yasunaga T."/>
            <person name="Barnwell J.W."/>
            <person name="Escalante A.A."/>
            <person name="Carlton J.M."/>
            <person name="Tanabe K."/>
        </authorList>
    </citation>
    <scope>NUCLEOTIDE SEQUENCE [LARGE SCALE GENOMIC DNA]</scope>
    <source>
        <strain evidence="10 11">B</strain>
    </source>
</reference>
<dbReference type="GeneID" id="14691976"/>
<dbReference type="OMA" id="YFEYFCG"/>
<name>K6UJ61_PLACD</name>
<dbReference type="VEuPathDB" id="PlasmoDB:PCYB_071300"/>
<evidence type="ECO:0000256" key="1">
    <source>
        <dbReference type="ARBA" id="ARBA00004225"/>
    </source>
</evidence>
<comment type="similarity">
    <text evidence="2">Belongs to the mitochondrial carrier (TC 2.A.29) family.</text>
</comment>
<evidence type="ECO:0000256" key="2">
    <source>
        <dbReference type="ARBA" id="ARBA00006375"/>
    </source>
</evidence>
<evidence type="ECO:0000256" key="4">
    <source>
        <dbReference type="ARBA" id="ARBA00022692"/>
    </source>
</evidence>
<dbReference type="GO" id="GO:0015093">
    <property type="term" value="F:ferrous iron transmembrane transporter activity"/>
    <property type="evidence" value="ECO:0007669"/>
    <property type="project" value="TreeGrafter"/>
</dbReference>
<dbReference type="eggNOG" id="KOG0760">
    <property type="taxonomic scope" value="Eukaryota"/>
</dbReference>
<dbReference type="KEGG" id="pcy:PCYB_071300"/>
<evidence type="ECO:0000256" key="8">
    <source>
        <dbReference type="PROSITE-ProRule" id="PRU00282"/>
    </source>
</evidence>
<dbReference type="OrthoDB" id="43906at2759"/>
<dbReference type="InterPro" id="IPR023395">
    <property type="entry name" value="MCP_dom_sf"/>
</dbReference>
<evidence type="ECO:0000313" key="11">
    <source>
        <dbReference type="Proteomes" id="UP000006319"/>
    </source>
</evidence>
<keyword evidence="4 8" id="KW-0812">Transmembrane</keyword>
<evidence type="ECO:0000313" key="10">
    <source>
        <dbReference type="EMBL" id="GAB65628.1"/>
    </source>
</evidence>
<keyword evidence="5" id="KW-1133">Transmembrane helix</keyword>
<keyword evidence="3" id="KW-0813">Transport</keyword>
<dbReference type="PhylomeDB" id="K6UJ61"/>
<dbReference type="PANTHER" id="PTHR45758">
    <property type="entry name" value="MITOFERRIN-1-RELATED"/>
    <property type="match status" value="1"/>
</dbReference>
<keyword evidence="6" id="KW-0496">Mitochondrion</keyword>
<evidence type="ECO:0000256" key="7">
    <source>
        <dbReference type="ARBA" id="ARBA00023136"/>
    </source>
</evidence>
<feature type="region of interest" description="Disordered" evidence="9">
    <location>
        <begin position="841"/>
        <end position="879"/>
    </location>
</feature>
<feature type="repeat" description="Solcar" evidence="8">
    <location>
        <begin position="743"/>
        <end position="824"/>
    </location>
</feature>
<feature type="compositionally biased region" description="Polar residues" evidence="9">
    <location>
        <begin position="841"/>
        <end position="850"/>
    </location>
</feature>
<dbReference type="AlphaFoldDB" id="K6UJ61"/>
<dbReference type="Proteomes" id="UP000006319">
    <property type="component" value="Chromosome 7"/>
</dbReference>
<dbReference type="Gene3D" id="1.50.40.10">
    <property type="entry name" value="Mitochondrial carrier domain"/>
    <property type="match status" value="3"/>
</dbReference>
<evidence type="ECO:0000256" key="9">
    <source>
        <dbReference type="SAM" id="MobiDB-lite"/>
    </source>
</evidence>
<organism evidence="10 11">
    <name type="scientific">Plasmodium cynomolgi (strain B)</name>
    <dbReference type="NCBI Taxonomy" id="1120755"/>
    <lineage>
        <taxon>Eukaryota</taxon>
        <taxon>Sar</taxon>
        <taxon>Alveolata</taxon>
        <taxon>Apicomplexa</taxon>
        <taxon>Aconoidasida</taxon>
        <taxon>Haemosporida</taxon>
        <taxon>Plasmodiidae</taxon>
        <taxon>Plasmodium</taxon>
        <taxon>Plasmodium (Plasmodium)</taxon>
    </lineage>
</organism>
<comment type="subcellular location">
    <subcellularLocation>
        <location evidence="1">Mitochondrion membrane</location>
        <topology evidence="1">Multi-pass membrane protein</topology>
    </subcellularLocation>
</comment>